<dbReference type="AlphaFoldDB" id="A0A1Y2G0D4"/>
<protein>
    <submittedName>
        <fullName evidence="2">Uncharacterized protein</fullName>
    </submittedName>
</protein>
<evidence type="ECO:0000256" key="1">
    <source>
        <dbReference type="SAM" id="Phobius"/>
    </source>
</evidence>
<gene>
    <name evidence="2" type="ORF">BCR35DRAFT_329248</name>
</gene>
<dbReference type="EMBL" id="MCGR01000006">
    <property type="protein sequence ID" value="ORY89312.1"/>
    <property type="molecule type" value="Genomic_DNA"/>
</dbReference>
<organism evidence="2 3">
    <name type="scientific">Leucosporidium creatinivorum</name>
    <dbReference type="NCBI Taxonomy" id="106004"/>
    <lineage>
        <taxon>Eukaryota</taxon>
        <taxon>Fungi</taxon>
        <taxon>Dikarya</taxon>
        <taxon>Basidiomycota</taxon>
        <taxon>Pucciniomycotina</taxon>
        <taxon>Microbotryomycetes</taxon>
        <taxon>Leucosporidiales</taxon>
        <taxon>Leucosporidium</taxon>
    </lineage>
</organism>
<accession>A0A1Y2G0D4</accession>
<name>A0A1Y2G0D4_9BASI</name>
<keyword evidence="1" id="KW-0472">Membrane</keyword>
<dbReference type="Proteomes" id="UP000193467">
    <property type="component" value="Unassembled WGS sequence"/>
</dbReference>
<reference evidence="2 3" key="1">
    <citation type="submission" date="2016-07" db="EMBL/GenBank/DDBJ databases">
        <title>Pervasive Adenine N6-methylation of Active Genes in Fungi.</title>
        <authorList>
            <consortium name="DOE Joint Genome Institute"/>
            <person name="Mondo S.J."/>
            <person name="Dannebaum R.O."/>
            <person name="Kuo R.C."/>
            <person name="Labutti K."/>
            <person name="Haridas S."/>
            <person name="Kuo A."/>
            <person name="Salamov A."/>
            <person name="Ahrendt S.R."/>
            <person name="Lipzen A."/>
            <person name="Sullivan W."/>
            <person name="Andreopoulos W.B."/>
            <person name="Clum A."/>
            <person name="Lindquist E."/>
            <person name="Daum C."/>
            <person name="Ramamoorthy G.K."/>
            <person name="Gryganskyi A."/>
            <person name="Culley D."/>
            <person name="Magnuson J.K."/>
            <person name="James T.Y."/>
            <person name="O'Malley M.A."/>
            <person name="Stajich J.E."/>
            <person name="Spatafora J.W."/>
            <person name="Visel A."/>
            <person name="Grigoriev I.V."/>
        </authorList>
    </citation>
    <scope>NUCLEOTIDE SEQUENCE [LARGE SCALE GENOMIC DNA]</scope>
    <source>
        <strain evidence="2 3">62-1032</strain>
    </source>
</reference>
<comment type="caution">
    <text evidence="2">The sequence shown here is derived from an EMBL/GenBank/DDBJ whole genome shotgun (WGS) entry which is preliminary data.</text>
</comment>
<evidence type="ECO:0000313" key="2">
    <source>
        <dbReference type="EMBL" id="ORY89312.1"/>
    </source>
</evidence>
<dbReference type="InParanoid" id="A0A1Y2G0D4"/>
<feature type="transmembrane region" description="Helical" evidence="1">
    <location>
        <begin position="16"/>
        <end position="36"/>
    </location>
</feature>
<dbReference type="OrthoDB" id="5186at2759"/>
<keyword evidence="1" id="KW-1133">Transmembrane helix</keyword>
<evidence type="ECO:0000313" key="3">
    <source>
        <dbReference type="Proteomes" id="UP000193467"/>
    </source>
</evidence>
<dbReference type="STRING" id="106004.A0A1Y2G0D4"/>
<proteinExistence type="predicted"/>
<sequence length="106" mass="12038">MTGSSVQERNERTPLLAARPLAALLTETLIVLISFADRSRMAASTRLSYLMRYTGQGADGRLELKMDRYLDSFPFDMFVVLRDVEALPEVLSSTLRQFFEKVSSDR</sequence>
<keyword evidence="3" id="KW-1185">Reference proteome</keyword>
<keyword evidence="1" id="KW-0812">Transmembrane</keyword>